<dbReference type="EMBL" id="QPID01000002">
    <property type="protein sequence ID" value="RCU51530.1"/>
    <property type="molecule type" value="Genomic_DNA"/>
</dbReference>
<proteinExistence type="predicted"/>
<feature type="transmembrane region" description="Helical" evidence="6">
    <location>
        <begin position="74"/>
        <end position="96"/>
    </location>
</feature>
<dbReference type="PANTHER" id="PTHR33545">
    <property type="entry name" value="UPF0750 MEMBRANE PROTEIN YITT-RELATED"/>
    <property type="match status" value="1"/>
</dbReference>
<dbReference type="InterPro" id="IPR051461">
    <property type="entry name" value="UPF0750_membrane"/>
</dbReference>
<evidence type="ECO:0000256" key="5">
    <source>
        <dbReference type="ARBA" id="ARBA00023136"/>
    </source>
</evidence>
<dbReference type="InterPro" id="IPR003740">
    <property type="entry name" value="YitT"/>
</dbReference>
<dbReference type="PANTHER" id="PTHR33545:SF5">
    <property type="entry name" value="UPF0750 MEMBRANE PROTEIN YITT"/>
    <property type="match status" value="1"/>
</dbReference>
<dbReference type="GO" id="GO:0005886">
    <property type="term" value="C:plasma membrane"/>
    <property type="evidence" value="ECO:0007669"/>
    <property type="project" value="UniProtKB-SubCell"/>
</dbReference>
<keyword evidence="5 6" id="KW-0472">Membrane</keyword>
<feature type="transmembrane region" description="Helical" evidence="6">
    <location>
        <begin position="141"/>
        <end position="163"/>
    </location>
</feature>
<feature type="transmembrane region" description="Helical" evidence="6">
    <location>
        <begin position="45"/>
        <end position="67"/>
    </location>
</feature>
<evidence type="ECO:0000256" key="6">
    <source>
        <dbReference type="SAM" id="Phobius"/>
    </source>
</evidence>
<gene>
    <name evidence="7" type="ORF">DU002_03400</name>
</gene>
<feature type="transmembrane region" description="Helical" evidence="6">
    <location>
        <begin position="7"/>
        <end position="25"/>
    </location>
</feature>
<feature type="transmembrane region" description="Helical" evidence="6">
    <location>
        <begin position="169"/>
        <end position="186"/>
    </location>
</feature>
<evidence type="ECO:0000256" key="4">
    <source>
        <dbReference type="ARBA" id="ARBA00022989"/>
    </source>
</evidence>
<keyword evidence="4 6" id="KW-1133">Transmembrane helix</keyword>
<evidence type="ECO:0000256" key="1">
    <source>
        <dbReference type="ARBA" id="ARBA00004651"/>
    </source>
</evidence>
<dbReference type="OrthoDB" id="3296441at2"/>
<keyword evidence="3 6" id="KW-0812">Transmembrane</keyword>
<evidence type="ECO:0000256" key="3">
    <source>
        <dbReference type="ARBA" id="ARBA00022692"/>
    </source>
</evidence>
<organism evidence="7 8">
    <name type="scientific">Corallincola holothuriorum</name>
    <dbReference type="NCBI Taxonomy" id="2282215"/>
    <lineage>
        <taxon>Bacteria</taxon>
        <taxon>Pseudomonadati</taxon>
        <taxon>Pseudomonadota</taxon>
        <taxon>Gammaproteobacteria</taxon>
        <taxon>Alteromonadales</taxon>
        <taxon>Psychromonadaceae</taxon>
        <taxon>Corallincola</taxon>
    </lineage>
</organism>
<comment type="caution">
    <text evidence="7">The sequence shown here is derived from an EMBL/GenBank/DDBJ whole genome shotgun (WGS) entry which is preliminary data.</text>
</comment>
<keyword evidence="8" id="KW-1185">Reference proteome</keyword>
<name>A0A368NN66_9GAMM</name>
<keyword evidence="2" id="KW-1003">Cell membrane</keyword>
<protein>
    <submittedName>
        <fullName evidence="7">YitT family protein</fullName>
    </submittedName>
</protein>
<evidence type="ECO:0000313" key="7">
    <source>
        <dbReference type="EMBL" id="RCU51530.1"/>
    </source>
</evidence>
<dbReference type="AlphaFoldDB" id="A0A368NN66"/>
<dbReference type="Pfam" id="PF02588">
    <property type="entry name" value="YitT_membrane"/>
    <property type="match status" value="1"/>
</dbReference>
<evidence type="ECO:0000256" key="2">
    <source>
        <dbReference type="ARBA" id="ARBA00022475"/>
    </source>
</evidence>
<feature type="transmembrane region" description="Helical" evidence="6">
    <location>
        <begin position="102"/>
        <end position="121"/>
    </location>
</feature>
<accession>A0A368NN66</accession>
<dbReference type="RefSeq" id="WP_114336959.1">
    <property type="nucleotide sequence ID" value="NZ_QPID01000002.1"/>
</dbReference>
<sequence>MKFHALRWYALLEGCFLVAIGVIILGNADLIVGGSPGLALIAHHYLPLTMGSWLLLANLPFFVLAFLRLRREFALISLACSFIVSLLVDLLGPLLAEVHMPQPLAALLAGLLIGFGLVVLFRQRGSIGGVNILALYLEQRWGWHSAKVILAWDISIGLLSLLIFDWQTVVSSLIAFAVLASVIGRYHPRQVKQPIQPLPSAMTAKGSL</sequence>
<evidence type="ECO:0000313" key="8">
    <source>
        <dbReference type="Proteomes" id="UP000252558"/>
    </source>
</evidence>
<dbReference type="Proteomes" id="UP000252558">
    <property type="component" value="Unassembled WGS sequence"/>
</dbReference>
<comment type="subcellular location">
    <subcellularLocation>
        <location evidence="1">Cell membrane</location>
        <topology evidence="1">Multi-pass membrane protein</topology>
    </subcellularLocation>
</comment>
<reference evidence="7 8" key="1">
    <citation type="submission" date="2018-07" db="EMBL/GenBank/DDBJ databases">
        <title>Corallincola holothuriorum sp. nov., a new facultative anaerobe isolated from sea cucumber Apostichopus japonicus.</title>
        <authorList>
            <person name="Xia H."/>
        </authorList>
    </citation>
    <scope>NUCLEOTIDE SEQUENCE [LARGE SCALE GENOMIC DNA]</scope>
    <source>
        <strain evidence="7 8">C4</strain>
    </source>
</reference>